<dbReference type="EMBL" id="MU854664">
    <property type="protein sequence ID" value="KAK4031997.1"/>
    <property type="molecule type" value="Genomic_DNA"/>
</dbReference>
<comment type="caution">
    <text evidence="3">The sequence shown here is derived from an EMBL/GenBank/DDBJ whole genome shotgun (WGS) entry which is preliminary data.</text>
</comment>
<proteinExistence type="predicted"/>
<reference evidence="4" key="1">
    <citation type="journal article" date="2023" name="Mol. Phylogenet. Evol.">
        <title>Genome-scale phylogeny and comparative genomics of the fungal order Sordariales.</title>
        <authorList>
            <person name="Hensen N."/>
            <person name="Bonometti L."/>
            <person name="Westerberg I."/>
            <person name="Brannstrom I.O."/>
            <person name="Guillou S."/>
            <person name="Cros-Aarteil S."/>
            <person name="Calhoun S."/>
            <person name="Haridas S."/>
            <person name="Kuo A."/>
            <person name="Mondo S."/>
            <person name="Pangilinan J."/>
            <person name="Riley R."/>
            <person name="LaButti K."/>
            <person name="Andreopoulos B."/>
            <person name="Lipzen A."/>
            <person name="Chen C."/>
            <person name="Yan M."/>
            <person name="Daum C."/>
            <person name="Ng V."/>
            <person name="Clum A."/>
            <person name="Steindorff A."/>
            <person name="Ohm R.A."/>
            <person name="Martin F."/>
            <person name="Silar P."/>
            <person name="Natvig D.O."/>
            <person name="Lalanne C."/>
            <person name="Gautier V."/>
            <person name="Ament-Velasquez S.L."/>
            <person name="Kruys A."/>
            <person name="Hutchinson M.I."/>
            <person name="Powell A.J."/>
            <person name="Barry K."/>
            <person name="Miller A.N."/>
            <person name="Grigoriev I.V."/>
            <person name="Debuchy R."/>
            <person name="Gladieux P."/>
            <person name="Hiltunen Thoren M."/>
            <person name="Johannesson H."/>
        </authorList>
    </citation>
    <scope>NUCLEOTIDE SEQUENCE [LARGE SCALE GENOMIC DNA]</scope>
    <source>
        <strain evidence="4">CBS 284.82</strain>
    </source>
</reference>
<dbReference type="InterPro" id="IPR003615">
    <property type="entry name" value="HNH_nuc"/>
</dbReference>
<evidence type="ECO:0000313" key="4">
    <source>
        <dbReference type="Proteomes" id="UP001303115"/>
    </source>
</evidence>
<dbReference type="AlphaFoldDB" id="A0AAN6P9M1"/>
<keyword evidence="4" id="KW-1185">Reference proteome</keyword>
<dbReference type="Proteomes" id="UP001303115">
    <property type="component" value="Unassembled WGS sequence"/>
</dbReference>
<gene>
    <name evidence="3" type="ORF">C8A01DRAFT_51106</name>
</gene>
<evidence type="ECO:0000313" key="3">
    <source>
        <dbReference type="EMBL" id="KAK4031997.1"/>
    </source>
</evidence>
<accession>A0AAN6P9M1</accession>
<feature type="domain" description="HNH nuclease" evidence="2">
    <location>
        <begin position="114"/>
        <end position="181"/>
    </location>
</feature>
<name>A0AAN6P9M1_9PEZI</name>
<organism evidence="3 4">
    <name type="scientific">Parachaetomium inaequale</name>
    <dbReference type="NCBI Taxonomy" id="2588326"/>
    <lineage>
        <taxon>Eukaryota</taxon>
        <taxon>Fungi</taxon>
        <taxon>Dikarya</taxon>
        <taxon>Ascomycota</taxon>
        <taxon>Pezizomycotina</taxon>
        <taxon>Sordariomycetes</taxon>
        <taxon>Sordariomycetidae</taxon>
        <taxon>Sordariales</taxon>
        <taxon>Chaetomiaceae</taxon>
        <taxon>Parachaetomium</taxon>
    </lineage>
</organism>
<dbReference type="Pfam" id="PF13391">
    <property type="entry name" value="HNH_2"/>
    <property type="match status" value="1"/>
</dbReference>
<protein>
    <recommendedName>
        <fullName evidence="2">HNH nuclease domain-containing protein</fullName>
    </recommendedName>
</protein>
<evidence type="ECO:0000256" key="1">
    <source>
        <dbReference type="SAM" id="MobiDB-lite"/>
    </source>
</evidence>
<evidence type="ECO:0000259" key="2">
    <source>
        <dbReference type="Pfam" id="PF13391"/>
    </source>
</evidence>
<sequence>MDRAEALAQLEPSLIDQFLAVLNTKPEAVRHTLEAFGADPVTVEPVTDYVTDVEERCHLFQELRKISWQQGMPSELNATMLASVMVAPVHEIRTFLSPLRRGGGGSAKARDGYVSHIFPFAPRAKRDFGNLNDMLQSFWGAAKCMAWQRLYEDASITQSPKNHISMNHQLHVWFDKAKFALKPLRKTQNEIVIQWHWLRNPILKPKELIGDNEDILLRAGLTDRSWGTNIAHRKSGFPIQTGQTFVIRAKDPEDLPSFELLELQWNMLRIAAICGAGEATDEDYEDQDEKDYERDEVGDDAGCLAIREQSRDGTSCD</sequence>
<feature type="region of interest" description="Disordered" evidence="1">
    <location>
        <begin position="279"/>
        <end position="299"/>
    </location>
</feature>